<dbReference type="EMBL" id="UOFR01000041">
    <property type="protein sequence ID" value="VAW96915.1"/>
    <property type="molecule type" value="Genomic_DNA"/>
</dbReference>
<name>A0A3B0ZTN6_9ZZZZ</name>
<feature type="transmembrane region" description="Helical" evidence="1">
    <location>
        <begin position="105"/>
        <end position="127"/>
    </location>
</feature>
<proteinExistence type="predicted"/>
<evidence type="ECO:0000313" key="2">
    <source>
        <dbReference type="EMBL" id="VAW96915.1"/>
    </source>
</evidence>
<feature type="transmembrane region" description="Helical" evidence="1">
    <location>
        <begin position="30"/>
        <end position="49"/>
    </location>
</feature>
<keyword evidence="1" id="KW-1133">Transmembrane helix</keyword>
<evidence type="ECO:0000256" key="1">
    <source>
        <dbReference type="SAM" id="Phobius"/>
    </source>
</evidence>
<dbReference type="AlphaFoldDB" id="A0A3B0ZTN6"/>
<protein>
    <submittedName>
        <fullName evidence="2">Uncharacterized protein</fullName>
    </submittedName>
</protein>
<keyword evidence="1" id="KW-0812">Transmembrane</keyword>
<sequence length="156" mass="17653">MDLFRLCVNAPACYTSIMNYWRNIGRKYKAIGWLLVTALAFLTVLPAHVHLLQVDDHAESSHATLATHGHTHLVEMHIYSSDLIPPHHDDTQVVMSTPDGLIKGLYFKISPMLFIGLLLVMVSLALARFIPRQGTDIFLPMERTYYFNPPLRGPPD</sequence>
<accession>A0A3B0ZTN6</accession>
<keyword evidence="1" id="KW-0472">Membrane</keyword>
<gene>
    <name evidence="2" type="ORF">MNBD_GAMMA21-2932</name>
</gene>
<reference evidence="2" key="1">
    <citation type="submission" date="2018-06" db="EMBL/GenBank/DDBJ databases">
        <authorList>
            <person name="Zhirakovskaya E."/>
        </authorList>
    </citation>
    <scope>NUCLEOTIDE SEQUENCE</scope>
</reference>
<organism evidence="2">
    <name type="scientific">hydrothermal vent metagenome</name>
    <dbReference type="NCBI Taxonomy" id="652676"/>
    <lineage>
        <taxon>unclassified sequences</taxon>
        <taxon>metagenomes</taxon>
        <taxon>ecological metagenomes</taxon>
    </lineage>
</organism>